<dbReference type="Proteomes" id="UP000309676">
    <property type="component" value="Unassembled WGS sequence"/>
</dbReference>
<dbReference type="RefSeq" id="WP_138196063.1">
    <property type="nucleotide sequence ID" value="NZ_VCIW01000015.1"/>
</dbReference>
<evidence type="ECO:0000313" key="4">
    <source>
        <dbReference type="Proteomes" id="UP000309676"/>
    </source>
</evidence>
<sequence>MNAAQPKIVVDADACPVKEQVSIAAVRYGVPAWMVSSYNHVLPELPGVTNFQVDASDQSADLFIANRLVPGDVLVTQDYGLATIGLAKRTTVLSPRGTMFTNDNIDRLLEERYQSAKRRRAGGRTKGPRPFTGEDRDRFLHVLTKVLSGLQENGPI</sequence>
<dbReference type="PANTHER" id="PTHR35146">
    <property type="entry name" value="UPF0178 PROTEIN YAII"/>
    <property type="match status" value="1"/>
</dbReference>
<dbReference type="OrthoDB" id="9798918at2"/>
<protein>
    <recommendedName>
        <fullName evidence="2">UPF0178 protein FE782_20205</fullName>
    </recommendedName>
</protein>
<dbReference type="HAMAP" id="MF_00489">
    <property type="entry name" value="UPF0178"/>
    <property type="match status" value="1"/>
</dbReference>
<accession>A0A5R9GCF4</accession>
<dbReference type="Pfam" id="PF02639">
    <property type="entry name" value="DUF188"/>
    <property type="match status" value="1"/>
</dbReference>
<organism evidence="3 4">
    <name type="scientific">Paenibacillus antri</name>
    <dbReference type="NCBI Taxonomy" id="2582848"/>
    <lineage>
        <taxon>Bacteria</taxon>
        <taxon>Bacillati</taxon>
        <taxon>Bacillota</taxon>
        <taxon>Bacilli</taxon>
        <taxon>Bacillales</taxon>
        <taxon>Paenibacillaceae</taxon>
        <taxon>Paenibacillus</taxon>
    </lineage>
</organism>
<evidence type="ECO:0000313" key="3">
    <source>
        <dbReference type="EMBL" id="TLS50353.1"/>
    </source>
</evidence>
<reference evidence="3 4" key="1">
    <citation type="submission" date="2019-05" db="EMBL/GenBank/DDBJ databases">
        <authorList>
            <person name="Narsing Rao M.P."/>
            <person name="Li W.J."/>
        </authorList>
    </citation>
    <scope>NUCLEOTIDE SEQUENCE [LARGE SCALE GENOMIC DNA]</scope>
    <source>
        <strain evidence="3 4">SYSU_K30003</strain>
    </source>
</reference>
<name>A0A5R9GCF4_9BACL</name>
<dbReference type="EMBL" id="VCIW01000015">
    <property type="protein sequence ID" value="TLS50353.1"/>
    <property type="molecule type" value="Genomic_DNA"/>
</dbReference>
<dbReference type="AlphaFoldDB" id="A0A5R9GCF4"/>
<evidence type="ECO:0000256" key="2">
    <source>
        <dbReference type="HAMAP-Rule" id="MF_00489"/>
    </source>
</evidence>
<gene>
    <name evidence="3" type="ORF">FE782_20205</name>
</gene>
<comment type="caution">
    <text evidence="3">The sequence shown here is derived from an EMBL/GenBank/DDBJ whole genome shotgun (WGS) entry which is preliminary data.</text>
</comment>
<evidence type="ECO:0000256" key="1">
    <source>
        <dbReference type="ARBA" id="ARBA00008522"/>
    </source>
</evidence>
<keyword evidence="4" id="KW-1185">Reference proteome</keyword>
<proteinExistence type="inferred from homology"/>
<dbReference type="InterPro" id="IPR003791">
    <property type="entry name" value="UPF0178"/>
</dbReference>
<comment type="similarity">
    <text evidence="1 2">Belongs to the UPF0178 family.</text>
</comment>
<dbReference type="PANTHER" id="PTHR35146:SF1">
    <property type="entry name" value="UPF0178 PROTEIN YAII"/>
    <property type="match status" value="1"/>
</dbReference>
<dbReference type="NCBIfam" id="NF001095">
    <property type="entry name" value="PRK00124.1"/>
    <property type="match status" value="1"/>
</dbReference>